<dbReference type="RefSeq" id="XP_024339077.1">
    <property type="nucleotide sequence ID" value="XM_024482712.1"/>
</dbReference>
<dbReference type="OrthoDB" id="3203574at2759"/>
<keyword evidence="2" id="KW-1185">Reference proteome</keyword>
<organism evidence="1 2">
    <name type="scientific">Postia placenta MAD-698-R-SB12</name>
    <dbReference type="NCBI Taxonomy" id="670580"/>
    <lineage>
        <taxon>Eukaryota</taxon>
        <taxon>Fungi</taxon>
        <taxon>Dikarya</taxon>
        <taxon>Basidiomycota</taxon>
        <taxon>Agaricomycotina</taxon>
        <taxon>Agaricomycetes</taxon>
        <taxon>Polyporales</taxon>
        <taxon>Adustoporiaceae</taxon>
        <taxon>Rhodonia</taxon>
    </lineage>
</organism>
<reference evidence="1 2" key="1">
    <citation type="submission" date="2017-04" db="EMBL/GenBank/DDBJ databases">
        <title>Genome Sequence of the Model Brown-Rot Fungus Postia placenta SB12.</title>
        <authorList>
            <consortium name="DOE Joint Genome Institute"/>
            <person name="Gaskell J."/>
            <person name="Kersten P."/>
            <person name="Larrondo L.F."/>
            <person name="Canessa P."/>
            <person name="Martinez D."/>
            <person name="Hibbett D."/>
            <person name="Schmoll M."/>
            <person name="Kubicek C.P."/>
            <person name="Martinez A.T."/>
            <person name="Yadav J."/>
            <person name="Master E."/>
            <person name="Magnuson J.K."/>
            <person name="James T."/>
            <person name="Yaver D."/>
            <person name="Berka R."/>
            <person name="Labutti K."/>
            <person name="Lipzen A."/>
            <person name="Aerts A."/>
            <person name="Barry K."/>
            <person name="Henrissat B."/>
            <person name="Blanchette R."/>
            <person name="Grigoriev I."/>
            <person name="Cullen D."/>
        </authorList>
    </citation>
    <scope>NUCLEOTIDE SEQUENCE [LARGE SCALE GENOMIC DNA]</scope>
    <source>
        <strain evidence="1 2">MAD-698-R-SB12</strain>
    </source>
</reference>
<evidence type="ECO:0000313" key="2">
    <source>
        <dbReference type="Proteomes" id="UP000194127"/>
    </source>
</evidence>
<name>A0A1X6N1E9_9APHY</name>
<proteinExistence type="predicted"/>
<evidence type="ECO:0000313" key="1">
    <source>
        <dbReference type="EMBL" id="OSX62283.1"/>
    </source>
</evidence>
<dbReference type="GeneID" id="36327661"/>
<protein>
    <submittedName>
        <fullName evidence="1">Uncharacterized protein</fullName>
    </submittedName>
</protein>
<dbReference type="EMBL" id="KZ110597">
    <property type="protein sequence ID" value="OSX62283.1"/>
    <property type="molecule type" value="Genomic_DNA"/>
</dbReference>
<gene>
    <name evidence="1" type="ORF">POSPLADRAFT_1074473</name>
</gene>
<sequence length="177" mass="18567">MLPSSPFPGSQQNSLYTSSQSLSNLAFSDVPGGLIGSQSFSSQSSLQTPSSVDANSPEAFKQAIQLALGQAARVQDLARSALAGIENAYHPGTNPFQTTADMTALQQAMQMLAELLRQTGVGALPLHPPDLAQPPTEDQLIAETTVAVQALYERSKRVQESAGVVASLLSVSDAARR</sequence>
<dbReference type="Proteomes" id="UP000194127">
    <property type="component" value="Unassembled WGS sequence"/>
</dbReference>
<dbReference type="AlphaFoldDB" id="A0A1X6N1E9"/>
<accession>A0A1X6N1E9</accession>